<dbReference type="eggNOG" id="COG0773">
    <property type="taxonomic scope" value="Bacteria"/>
</dbReference>
<gene>
    <name evidence="14 18" type="primary">murC</name>
    <name evidence="18" type="ORF">I215_05305</name>
</gene>
<dbReference type="UniPathway" id="UPA00219"/>
<dbReference type="Pfam" id="PF08245">
    <property type="entry name" value="Mur_ligase_M"/>
    <property type="match status" value="1"/>
</dbReference>
<dbReference type="SUPFAM" id="SSF53623">
    <property type="entry name" value="MurD-like peptide ligases, catalytic domain"/>
    <property type="match status" value="1"/>
</dbReference>
<dbReference type="GO" id="GO:0071555">
    <property type="term" value="P:cell wall organization"/>
    <property type="evidence" value="ECO:0007669"/>
    <property type="project" value="UniProtKB-KW"/>
</dbReference>
<protein>
    <recommendedName>
        <fullName evidence="3 14">UDP-N-acetylmuramate--L-alanine ligase</fullName>
        <ecNumber evidence="3 14">6.3.2.8</ecNumber>
    </recommendedName>
    <alternativeName>
        <fullName evidence="14">UDP-N-acetylmuramoyl-L-alanine synthetase</fullName>
    </alternativeName>
</protein>
<evidence type="ECO:0000256" key="8">
    <source>
        <dbReference type="ARBA" id="ARBA00022840"/>
    </source>
</evidence>
<evidence type="ECO:0000256" key="1">
    <source>
        <dbReference type="ARBA" id="ARBA00004496"/>
    </source>
</evidence>
<evidence type="ECO:0000256" key="5">
    <source>
        <dbReference type="ARBA" id="ARBA00022598"/>
    </source>
</evidence>
<dbReference type="SUPFAM" id="SSF53244">
    <property type="entry name" value="MurD-like peptide ligases, peptide-binding domain"/>
    <property type="match status" value="1"/>
</dbReference>
<dbReference type="InterPro" id="IPR000713">
    <property type="entry name" value="Mur_ligase_N"/>
</dbReference>
<dbReference type="Proteomes" id="UP000007364">
    <property type="component" value="Unassembled WGS sequence"/>
</dbReference>
<dbReference type="EMBL" id="AMSG01000004">
    <property type="protein sequence ID" value="EKF55943.1"/>
    <property type="molecule type" value="Genomic_DNA"/>
</dbReference>
<keyword evidence="10 14" id="KW-0573">Peptidoglycan synthesis</keyword>
<keyword evidence="4 14" id="KW-0963">Cytoplasm</keyword>
<comment type="function">
    <text evidence="14">Cell wall formation.</text>
</comment>
<dbReference type="HAMAP" id="MF_00046">
    <property type="entry name" value="MurC"/>
    <property type="match status" value="1"/>
</dbReference>
<dbReference type="PATRIC" id="fig|555500.3.peg.1095"/>
<evidence type="ECO:0000256" key="6">
    <source>
        <dbReference type="ARBA" id="ARBA00022618"/>
    </source>
</evidence>
<feature type="domain" description="Mur ligase central" evidence="17">
    <location>
        <begin position="116"/>
        <end position="285"/>
    </location>
</feature>
<comment type="similarity">
    <text evidence="14">Belongs to the MurCDEF family.</text>
</comment>
<dbReference type="GO" id="GO:0009252">
    <property type="term" value="P:peptidoglycan biosynthetic process"/>
    <property type="evidence" value="ECO:0007669"/>
    <property type="project" value="UniProtKB-UniRule"/>
</dbReference>
<evidence type="ECO:0000259" key="17">
    <source>
        <dbReference type="Pfam" id="PF08245"/>
    </source>
</evidence>
<dbReference type="InterPro" id="IPR013221">
    <property type="entry name" value="Mur_ligase_cen"/>
</dbReference>
<comment type="subcellular location">
    <subcellularLocation>
        <location evidence="1 14">Cytoplasm</location>
    </subcellularLocation>
</comment>
<comment type="pathway">
    <text evidence="2 14">Cell wall biogenesis; peptidoglycan biosynthesis.</text>
</comment>
<name>K2P4J4_9FLAO</name>
<evidence type="ECO:0000313" key="18">
    <source>
        <dbReference type="EMBL" id="EKF55943.1"/>
    </source>
</evidence>
<dbReference type="GO" id="GO:0005737">
    <property type="term" value="C:cytoplasm"/>
    <property type="evidence" value="ECO:0007669"/>
    <property type="project" value="UniProtKB-SubCell"/>
</dbReference>
<organism evidence="18 19">
    <name type="scientific">Galbibacter marinus</name>
    <dbReference type="NCBI Taxonomy" id="555500"/>
    <lineage>
        <taxon>Bacteria</taxon>
        <taxon>Pseudomonadati</taxon>
        <taxon>Bacteroidota</taxon>
        <taxon>Flavobacteriia</taxon>
        <taxon>Flavobacteriales</taxon>
        <taxon>Flavobacteriaceae</taxon>
        <taxon>Galbibacter</taxon>
    </lineage>
</organism>
<evidence type="ECO:0000259" key="16">
    <source>
        <dbReference type="Pfam" id="PF02875"/>
    </source>
</evidence>
<comment type="caution">
    <text evidence="18">The sequence shown here is derived from an EMBL/GenBank/DDBJ whole genome shotgun (WGS) entry which is preliminary data.</text>
</comment>
<dbReference type="InterPro" id="IPR050061">
    <property type="entry name" value="MurCDEF_pg_biosynth"/>
</dbReference>
<dbReference type="RefSeq" id="WP_008990933.1">
    <property type="nucleotide sequence ID" value="NZ_AMSG01000004.1"/>
</dbReference>
<evidence type="ECO:0000256" key="9">
    <source>
        <dbReference type="ARBA" id="ARBA00022960"/>
    </source>
</evidence>
<dbReference type="EC" id="6.3.2.8" evidence="3 14"/>
<keyword evidence="19" id="KW-1185">Reference proteome</keyword>
<evidence type="ECO:0000256" key="3">
    <source>
        <dbReference type="ARBA" id="ARBA00012211"/>
    </source>
</evidence>
<keyword evidence="9 14" id="KW-0133">Cell shape</keyword>
<evidence type="ECO:0000256" key="10">
    <source>
        <dbReference type="ARBA" id="ARBA00022984"/>
    </source>
</evidence>
<evidence type="ECO:0000256" key="2">
    <source>
        <dbReference type="ARBA" id="ARBA00004752"/>
    </source>
</evidence>
<evidence type="ECO:0000256" key="7">
    <source>
        <dbReference type="ARBA" id="ARBA00022741"/>
    </source>
</evidence>
<dbReference type="InterPro" id="IPR005758">
    <property type="entry name" value="UDP-N-AcMur_Ala_ligase_MurC"/>
</dbReference>
<keyword evidence="7 14" id="KW-0547">Nucleotide-binding</keyword>
<dbReference type="PANTHER" id="PTHR43445">
    <property type="entry name" value="UDP-N-ACETYLMURAMATE--L-ALANINE LIGASE-RELATED"/>
    <property type="match status" value="1"/>
</dbReference>
<feature type="domain" description="Mur ligase C-terminal" evidence="16">
    <location>
        <begin position="307"/>
        <end position="406"/>
    </location>
</feature>
<evidence type="ECO:0000313" key="19">
    <source>
        <dbReference type="Proteomes" id="UP000007364"/>
    </source>
</evidence>
<sequence>MSLNQTHNVYFIGIGGIGMSALARYFKFIGKNVAGYDRVASQITDSLLEDGIEVRFEDNVERVGPEFKDPKATLVVYTPAVKNNSQFEFFSNNGFTIEKRAAVLGRITKDSYCFAVAGTHGKTTTSTILAHLLHEIKTPITAFLGGVSENFNSNFLIEGSQYTVVEADEFDRSFLHLSPTVACVTSMDADHLDIYGDKESLTQAFNDFAARLKEGGQMFVRFGLPLKGATFGLEEEADYSAQNITITDSTYQFDFKTPYETISGVKFNKPGEHNLLNALAAMAMATTLGTPLGHIAEALETFKGIKRRFTYHINESDLVYIDDYAHHPTEIQAVHQAVRSAHPNKKVTVVFQPHLYSRTKDFAQEFAESLADFDEIILLDIYPARELPIEGVDSEWLLSLINHGCKQKVAKEDLCDVLQRSTSEVYLTLGAGDIGQEVNSVKEVLSEKVY</sequence>
<evidence type="ECO:0000256" key="11">
    <source>
        <dbReference type="ARBA" id="ARBA00023306"/>
    </source>
</evidence>
<dbReference type="Pfam" id="PF01225">
    <property type="entry name" value="Mur_ligase"/>
    <property type="match status" value="1"/>
</dbReference>
<keyword evidence="11 14" id="KW-0131">Cell cycle</keyword>
<evidence type="ECO:0000259" key="15">
    <source>
        <dbReference type="Pfam" id="PF01225"/>
    </source>
</evidence>
<dbReference type="GO" id="GO:0051301">
    <property type="term" value="P:cell division"/>
    <property type="evidence" value="ECO:0007669"/>
    <property type="project" value="UniProtKB-KW"/>
</dbReference>
<evidence type="ECO:0000256" key="4">
    <source>
        <dbReference type="ARBA" id="ARBA00022490"/>
    </source>
</evidence>
<dbReference type="InterPro" id="IPR036565">
    <property type="entry name" value="Mur-like_cat_sf"/>
</dbReference>
<reference evidence="18 19" key="1">
    <citation type="journal article" date="2012" name="J. Bacteriol.">
        <title>Genome Sequence of Galbibacter marinum Type Strain ck-I2-15.</title>
        <authorList>
            <person name="Lai Q."/>
            <person name="Li C."/>
            <person name="Shao Z."/>
        </authorList>
    </citation>
    <scope>NUCLEOTIDE SEQUENCE [LARGE SCALE GENOMIC DNA]</scope>
    <source>
        <strain evidence="19">ck-I2-15</strain>
    </source>
</reference>
<evidence type="ECO:0000256" key="12">
    <source>
        <dbReference type="ARBA" id="ARBA00023316"/>
    </source>
</evidence>
<feature type="domain" description="Mur ligase N-terminal catalytic" evidence="15">
    <location>
        <begin position="9"/>
        <end position="112"/>
    </location>
</feature>
<dbReference type="OrthoDB" id="9804126at2"/>
<dbReference type="STRING" id="555500.I215_05305"/>
<dbReference type="GO" id="GO:0008763">
    <property type="term" value="F:UDP-N-acetylmuramate-L-alanine ligase activity"/>
    <property type="evidence" value="ECO:0007669"/>
    <property type="project" value="UniProtKB-UniRule"/>
</dbReference>
<keyword evidence="6 14" id="KW-0132">Cell division</keyword>
<dbReference type="PANTHER" id="PTHR43445:SF3">
    <property type="entry name" value="UDP-N-ACETYLMURAMATE--L-ALANINE LIGASE"/>
    <property type="match status" value="1"/>
</dbReference>
<dbReference type="SUPFAM" id="SSF51984">
    <property type="entry name" value="MurCD N-terminal domain"/>
    <property type="match status" value="1"/>
</dbReference>
<dbReference type="GO" id="GO:0008360">
    <property type="term" value="P:regulation of cell shape"/>
    <property type="evidence" value="ECO:0007669"/>
    <property type="project" value="UniProtKB-KW"/>
</dbReference>
<dbReference type="InterPro" id="IPR004101">
    <property type="entry name" value="Mur_ligase_C"/>
</dbReference>
<comment type="catalytic activity">
    <reaction evidence="13 14">
        <text>UDP-N-acetyl-alpha-D-muramate + L-alanine + ATP = UDP-N-acetyl-alpha-D-muramoyl-L-alanine + ADP + phosphate + H(+)</text>
        <dbReference type="Rhea" id="RHEA:23372"/>
        <dbReference type="ChEBI" id="CHEBI:15378"/>
        <dbReference type="ChEBI" id="CHEBI:30616"/>
        <dbReference type="ChEBI" id="CHEBI:43474"/>
        <dbReference type="ChEBI" id="CHEBI:57972"/>
        <dbReference type="ChEBI" id="CHEBI:70757"/>
        <dbReference type="ChEBI" id="CHEBI:83898"/>
        <dbReference type="ChEBI" id="CHEBI:456216"/>
        <dbReference type="EC" id="6.3.2.8"/>
    </reaction>
</comment>
<dbReference type="InterPro" id="IPR036615">
    <property type="entry name" value="Mur_ligase_C_dom_sf"/>
</dbReference>
<accession>K2P4J4</accession>
<keyword evidence="8 14" id="KW-0067">ATP-binding</keyword>
<evidence type="ECO:0000256" key="13">
    <source>
        <dbReference type="ARBA" id="ARBA00047833"/>
    </source>
</evidence>
<keyword evidence="12 14" id="KW-0961">Cell wall biogenesis/degradation</keyword>
<dbReference type="AlphaFoldDB" id="K2P4J4"/>
<dbReference type="Gene3D" id="3.40.1190.10">
    <property type="entry name" value="Mur-like, catalytic domain"/>
    <property type="match status" value="1"/>
</dbReference>
<dbReference type="Gene3D" id="3.90.190.20">
    <property type="entry name" value="Mur ligase, C-terminal domain"/>
    <property type="match status" value="1"/>
</dbReference>
<proteinExistence type="inferred from homology"/>
<feature type="binding site" evidence="14">
    <location>
        <begin position="118"/>
        <end position="124"/>
    </location>
    <ligand>
        <name>ATP</name>
        <dbReference type="ChEBI" id="CHEBI:30616"/>
    </ligand>
</feature>
<dbReference type="GO" id="GO:0005524">
    <property type="term" value="F:ATP binding"/>
    <property type="evidence" value="ECO:0007669"/>
    <property type="project" value="UniProtKB-UniRule"/>
</dbReference>
<keyword evidence="5 14" id="KW-0436">Ligase</keyword>
<evidence type="ECO:0000256" key="14">
    <source>
        <dbReference type="HAMAP-Rule" id="MF_00046"/>
    </source>
</evidence>
<dbReference type="Pfam" id="PF02875">
    <property type="entry name" value="Mur_ligase_C"/>
    <property type="match status" value="1"/>
</dbReference>
<dbReference type="NCBIfam" id="TIGR01082">
    <property type="entry name" value="murC"/>
    <property type="match status" value="1"/>
</dbReference>
<dbReference type="Gene3D" id="3.40.50.720">
    <property type="entry name" value="NAD(P)-binding Rossmann-like Domain"/>
    <property type="match status" value="1"/>
</dbReference>